<evidence type="ECO:0000313" key="5">
    <source>
        <dbReference type="Proteomes" id="UP000051789"/>
    </source>
</evidence>
<dbReference type="RefSeq" id="WP_054749618.1">
    <property type="nucleotide sequence ID" value="NZ_AYZK01000001.1"/>
</dbReference>
<proteinExistence type="predicted"/>
<evidence type="ECO:0000256" key="2">
    <source>
        <dbReference type="ARBA" id="ARBA00023287"/>
    </source>
</evidence>
<dbReference type="SUPFAM" id="SSF54523">
    <property type="entry name" value="Pili subunits"/>
    <property type="match status" value="1"/>
</dbReference>
<protein>
    <recommendedName>
        <fullName evidence="6">Prepilin-type N-terminal cleavage/methylation domain-containing protein</fullName>
    </recommendedName>
</protein>
<comment type="caution">
    <text evidence="4">The sequence shown here is derived from an EMBL/GenBank/DDBJ whole genome shotgun (WGS) entry which is preliminary data.</text>
</comment>
<evidence type="ECO:0000256" key="1">
    <source>
        <dbReference type="ARBA" id="ARBA00004241"/>
    </source>
</evidence>
<keyword evidence="3" id="KW-1133">Transmembrane helix</keyword>
<keyword evidence="2" id="KW-0178">Competence</keyword>
<keyword evidence="3" id="KW-0812">Transmembrane</keyword>
<dbReference type="PROSITE" id="PS00409">
    <property type="entry name" value="PROKAR_NTER_METHYL"/>
    <property type="match status" value="1"/>
</dbReference>
<comment type="subcellular location">
    <subcellularLocation>
        <location evidence="1">Cell surface</location>
    </subcellularLocation>
</comment>
<dbReference type="EMBL" id="AYZK01000001">
    <property type="protein sequence ID" value="KRM88342.1"/>
    <property type="molecule type" value="Genomic_DNA"/>
</dbReference>
<reference evidence="4 5" key="1">
    <citation type="journal article" date="2015" name="Genome Announc.">
        <title>Expanding the biotechnology potential of lactobacilli through comparative genomics of 213 strains and associated genera.</title>
        <authorList>
            <person name="Sun Z."/>
            <person name="Harris H.M."/>
            <person name="McCann A."/>
            <person name="Guo C."/>
            <person name="Argimon S."/>
            <person name="Zhang W."/>
            <person name="Yang X."/>
            <person name="Jeffery I.B."/>
            <person name="Cooney J.C."/>
            <person name="Kagawa T.F."/>
            <person name="Liu W."/>
            <person name="Song Y."/>
            <person name="Salvetti E."/>
            <person name="Wrobel A."/>
            <person name="Rasinkangas P."/>
            <person name="Parkhill J."/>
            <person name="Rea M.C."/>
            <person name="O'Sullivan O."/>
            <person name="Ritari J."/>
            <person name="Douillard F.P."/>
            <person name="Paul Ross R."/>
            <person name="Yang R."/>
            <person name="Briner A.E."/>
            <person name="Felis G.E."/>
            <person name="de Vos W.M."/>
            <person name="Barrangou R."/>
            <person name="Klaenhammer T.R."/>
            <person name="Caufield P.W."/>
            <person name="Cui Y."/>
            <person name="Zhang H."/>
            <person name="O'Toole P.W."/>
        </authorList>
    </citation>
    <scope>NUCLEOTIDE SEQUENCE [LARGE SCALE GENOMIC DNA]</scope>
    <source>
        <strain evidence="4 5">DSM 22698</strain>
    </source>
</reference>
<sequence length="113" mass="11910">MMVNGKRQRRGFTLIEVLAALAVIVILTITLIVTVKGQMQHAEAKNVATIVRSVNAQLEVQTPDMDDAGTPQSLGEMRDKGFISGAQYSQLVDAGVKVSTAGSGVTLKAPTGK</sequence>
<dbReference type="Pfam" id="PF07963">
    <property type="entry name" value="N_methyl"/>
    <property type="match status" value="1"/>
</dbReference>
<dbReference type="InterPro" id="IPR012902">
    <property type="entry name" value="N_methyl_site"/>
</dbReference>
<dbReference type="InterPro" id="IPR045584">
    <property type="entry name" value="Pilin-like"/>
</dbReference>
<feature type="transmembrane region" description="Helical" evidence="3">
    <location>
        <begin position="12"/>
        <end position="35"/>
    </location>
</feature>
<dbReference type="GO" id="GO:0009986">
    <property type="term" value="C:cell surface"/>
    <property type="evidence" value="ECO:0007669"/>
    <property type="project" value="UniProtKB-SubCell"/>
</dbReference>
<gene>
    <name evidence="4" type="ORF">FD19_GL000636</name>
</gene>
<dbReference type="GO" id="GO:0030420">
    <property type="term" value="P:establishment of competence for transformation"/>
    <property type="evidence" value="ECO:0007669"/>
    <property type="project" value="UniProtKB-KW"/>
</dbReference>
<organism evidence="4 5">
    <name type="scientific">Lacticaseibacillus thailandensis DSM 22698 = JCM 13996</name>
    <dbReference type="NCBI Taxonomy" id="1423810"/>
    <lineage>
        <taxon>Bacteria</taxon>
        <taxon>Bacillati</taxon>
        <taxon>Bacillota</taxon>
        <taxon>Bacilli</taxon>
        <taxon>Lactobacillales</taxon>
        <taxon>Lactobacillaceae</taxon>
        <taxon>Lacticaseibacillus</taxon>
    </lineage>
</organism>
<evidence type="ECO:0000313" key="4">
    <source>
        <dbReference type="EMBL" id="KRM88342.1"/>
    </source>
</evidence>
<keyword evidence="5" id="KW-1185">Reference proteome</keyword>
<accession>A0A0R2CJR8</accession>
<dbReference type="AlphaFoldDB" id="A0A0R2CJR8"/>
<evidence type="ECO:0008006" key="6">
    <source>
        <dbReference type="Google" id="ProtNLM"/>
    </source>
</evidence>
<dbReference type="OrthoDB" id="9943904at2"/>
<dbReference type="PATRIC" id="fig|1423810.4.peg.652"/>
<dbReference type="Proteomes" id="UP000051789">
    <property type="component" value="Unassembled WGS sequence"/>
</dbReference>
<name>A0A0R2CJR8_9LACO</name>
<keyword evidence="3" id="KW-0472">Membrane</keyword>
<dbReference type="STRING" id="1423810.FD19_GL000636"/>
<dbReference type="Gene3D" id="3.30.700.10">
    <property type="entry name" value="Glycoprotein, Type 4 Pilin"/>
    <property type="match status" value="1"/>
</dbReference>
<dbReference type="NCBIfam" id="TIGR02532">
    <property type="entry name" value="IV_pilin_GFxxxE"/>
    <property type="match status" value="1"/>
</dbReference>
<evidence type="ECO:0000256" key="3">
    <source>
        <dbReference type="SAM" id="Phobius"/>
    </source>
</evidence>